<dbReference type="PROSITE" id="PS01311">
    <property type="entry name" value="LGT"/>
    <property type="match status" value="1"/>
</dbReference>
<dbReference type="GO" id="GO:0042158">
    <property type="term" value="P:lipoprotein biosynthetic process"/>
    <property type="evidence" value="ECO:0007669"/>
    <property type="project" value="UniProtKB-UniRule"/>
</dbReference>
<gene>
    <name evidence="7 8" type="primary">lgt</name>
    <name evidence="8" type="ORF">LSO60_14070</name>
</gene>
<evidence type="ECO:0000313" key="8">
    <source>
        <dbReference type="EMBL" id="UYF71351.1"/>
    </source>
</evidence>
<keyword evidence="6 7" id="KW-0472">Membrane</keyword>
<dbReference type="EMBL" id="CP089051">
    <property type="protein sequence ID" value="UYF71351.1"/>
    <property type="molecule type" value="Genomic_DNA"/>
</dbReference>
<evidence type="ECO:0000256" key="1">
    <source>
        <dbReference type="ARBA" id="ARBA00007150"/>
    </source>
</evidence>
<dbReference type="Pfam" id="PF01790">
    <property type="entry name" value="LGT"/>
    <property type="match status" value="1"/>
</dbReference>
<feature type="transmembrane region" description="Helical" evidence="7">
    <location>
        <begin position="240"/>
        <end position="259"/>
    </location>
</feature>
<evidence type="ECO:0000256" key="2">
    <source>
        <dbReference type="ARBA" id="ARBA00022475"/>
    </source>
</evidence>
<dbReference type="InterPro" id="IPR001640">
    <property type="entry name" value="Lgt"/>
</dbReference>
<dbReference type="AlphaFoldDB" id="A0AA46S3M5"/>
<accession>A0AA46S3M5</accession>
<comment type="similarity">
    <text evidence="1 7">Belongs to the Lgt family.</text>
</comment>
<dbReference type="PANTHER" id="PTHR30589:SF0">
    <property type="entry name" value="PHOSPHATIDYLGLYCEROL--PROLIPOPROTEIN DIACYLGLYCERYL TRANSFERASE"/>
    <property type="match status" value="1"/>
</dbReference>
<keyword evidence="5 7" id="KW-1133">Transmembrane helix</keyword>
<comment type="catalytic activity">
    <reaction evidence="7">
        <text>L-cysteinyl-[prolipoprotein] + a 1,2-diacyl-sn-glycero-3-phospho-(1'-sn-glycerol) = an S-1,2-diacyl-sn-glyceryl-L-cysteinyl-[prolipoprotein] + sn-glycerol 1-phosphate + H(+)</text>
        <dbReference type="Rhea" id="RHEA:56712"/>
        <dbReference type="Rhea" id="RHEA-COMP:14679"/>
        <dbReference type="Rhea" id="RHEA-COMP:14680"/>
        <dbReference type="ChEBI" id="CHEBI:15378"/>
        <dbReference type="ChEBI" id="CHEBI:29950"/>
        <dbReference type="ChEBI" id="CHEBI:57685"/>
        <dbReference type="ChEBI" id="CHEBI:64716"/>
        <dbReference type="ChEBI" id="CHEBI:140658"/>
        <dbReference type="EC" id="2.5.1.145"/>
    </reaction>
</comment>
<comment type="subcellular location">
    <subcellularLocation>
        <location evidence="7">Cell membrane</location>
        <topology evidence="7">Multi-pass membrane protein</topology>
    </subcellularLocation>
</comment>
<feature type="binding site" evidence="7">
    <location>
        <position position="138"/>
    </location>
    <ligand>
        <name>a 1,2-diacyl-sn-glycero-3-phospho-(1'-sn-glycerol)</name>
        <dbReference type="ChEBI" id="CHEBI:64716"/>
    </ligand>
</feature>
<sequence length="274" mass="31474">MLTYPNIDPVALSLGPLKVHWYGLMYLLAFLCAWGLASYRAKQRDGWTADMVSDLVFYGALGVVLGGRIGYVLFYEFDKFLANPIWLFQVWTGGMSFHGGFIGVMLAMILWCRKYQKTWFETLDFIAPCVPTGLMFGRIGNFIGGELYGRAVQDPNYPFGMIFPTDPLHLVRHPSQIYQAVCEGLILFLVLWWFSSKPRPRMAVSALFLIGYGIARFSMEFFREPDADQGFILLGWMTKGQILTVPMILIGLWMLWYAYQRKIYDWGPLKNRST</sequence>
<dbReference type="RefSeq" id="WP_263512427.1">
    <property type="nucleotide sequence ID" value="NZ_CP089051.1"/>
</dbReference>
<feature type="transmembrane region" description="Helical" evidence="7">
    <location>
        <begin position="51"/>
        <end position="74"/>
    </location>
</feature>
<dbReference type="HAMAP" id="MF_01147">
    <property type="entry name" value="Lgt"/>
    <property type="match status" value="1"/>
</dbReference>
<proteinExistence type="inferred from homology"/>
<feature type="transmembrane region" description="Helical" evidence="7">
    <location>
        <begin position="177"/>
        <end position="195"/>
    </location>
</feature>
<evidence type="ECO:0000256" key="3">
    <source>
        <dbReference type="ARBA" id="ARBA00022679"/>
    </source>
</evidence>
<dbReference type="GO" id="GO:0008961">
    <property type="term" value="F:phosphatidylglycerol-prolipoprotein diacylglyceryl transferase activity"/>
    <property type="evidence" value="ECO:0007669"/>
    <property type="project" value="UniProtKB-UniRule"/>
</dbReference>
<dbReference type="NCBIfam" id="TIGR00544">
    <property type="entry name" value="lgt"/>
    <property type="match status" value="1"/>
</dbReference>
<keyword evidence="4 7" id="KW-0812">Transmembrane</keyword>
<dbReference type="Proteomes" id="UP001164064">
    <property type="component" value="Chromosome"/>
</dbReference>
<evidence type="ECO:0000256" key="7">
    <source>
        <dbReference type="HAMAP-Rule" id="MF_01147"/>
    </source>
</evidence>
<reference evidence="8" key="1">
    <citation type="journal article" date="2022" name="J Glob Antimicrob Resist">
        <title>Comparative analysis of IMP-4- and OXA-58-containing plasmids of three carbapenemase-producing Acinetobacter ursingii strains in the Netherlands.</title>
        <authorList>
            <person name="Hendrickx A.P.A."/>
            <person name="Schade R.P."/>
            <person name="Landman F."/>
            <person name="Bosch T."/>
            <person name="Schouls L.M."/>
            <person name="van Dijk K."/>
        </authorList>
    </citation>
    <scope>NUCLEOTIDE SEQUENCE</scope>
    <source>
        <strain evidence="8">RIVM_C010559</strain>
    </source>
</reference>
<evidence type="ECO:0000313" key="9">
    <source>
        <dbReference type="Proteomes" id="UP001164064"/>
    </source>
</evidence>
<dbReference type="PANTHER" id="PTHR30589">
    <property type="entry name" value="PROLIPOPROTEIN DIACYLGLYCERYL TRANSFERASE"/>
    <property type="match status" value="1"/>
</dbReference>
<name>A0AA46S3M5_9GAMM</name>
<evidence type="ECO:0000256" key="5">
    <source>
        <dbReference type="ARBA" id="ARBA00022989"/>
    </source>
</evidence>
<feature type="transmembrane region" description="Helical" evidence="7">
    <location>
        <begin position="201"/>
        <end position="219"/>
    </location>
</feature>
<feature type="transmembrane region" description="Helical" evidence="7">
    <location>
        <begin position="20"/>
        <end position="39"/>
    </location>
</feature>
<keyword evidence="3 7" id="KW-0808">Transferase</keyword>
<protein>
    <recommendedName>
        <fullName evidence="7">Phosphatidylglycerol--prolipoprotein diacylglyceryl transferase</fullName>
        <ecNumber evidence="7">2.5.1.145</ecNumber>
    </recommendedName>
</protein>
<feature type="transmembrane region" description="Helical" evidence="7">
    <location>
        <begin position="86"/>
        <end position="111"/>
    </location>
</feature>
<organism evidence="8 9">
    <name type="scientific">Acinetobacter ursingii</name>
    <dbReference type="NCBI Taxonomy" id="108980"/>
    <lineage>
        <taxon>Bacteria</taxon>
        <taxon>Pseudomonadati</taxon>
        <taxon>Pseudomonadota</taxon>
        <taxon>Gammaproteobacteria</taxon>
        <taxon>Moraxellales</taxon>
        <taxon>Moraxellaceae</taxon>
        <taxon>Acinetobacter</taxon>
    </lineage>
</organism>
<dbReference type="GO" id="GO:0005886">
    <property type="term" value="C:plasma membrane"/>
    <property type="evidence" value="ECO:0007669"/>
    <property type="project" value="UniProtKB-SubCell"/>
</dbReference>
<dbReference type="EC" id="2.5.1.145" evidence="7"/>
<comment type="pathway">
    <text evidence="7">Protein modification; lipoprotein biosynthesis (diacylglyceryl transfer).</text>
</comment>
<evidence type="ECO:0000256" key="4">
    <source>
        <dbReference type="ARBA" id="ARBA00022692"/>
    </source>
</evidence>
<keyword evidence="2 7" id="KW-1003">Cell membrane</keyword>
<comment type="function">
    <text evidence="7">Catalyzes the transfer of the diacylglyceryl group from phosphatidylglycerol to the sulfhydryl group of the N-terminal cysteine of a prolipoprotein, the first step in the formation of mature lipoproteins.</text>
</comment>
<evidence type="ECO:0000256" key="6">
    <source>
        <dbReference type="ARBA" id="ARBA00023136"/>
    </source>
</evidence>